<evidence type="ECO:0000313" key="1">
    <source>
        <dbReference type="EMBL" id="MDQ0463095.1"/>
    </source>
</evidence>
<dbReference type="RefSeq" id="WP_307346400.1">
    <property type="nucleotide sequence ID" value="NZ_JAUSVS010000001.1"/>
</dbReference>
<organism evidence="1 2">
    <name type="scientific">Caulobacter ginsengisoli</name>
    <dbReference type="NCBI Taxonomy" id="400775"/>
    <lineage>
        <taxon>Bacteria</taxon>
        <taxon>Pseudomonadati</taxon>
        <taxon>Pseudomonadota</taxon>
        <taxon>Alphaproteobacteria</taxon>
        <taxon>Caulobacterales</taxon>
        <taxon>Caulobacteraceae</taxon>
        <taxon>Caulobacter</taxon>
    </lineage>
</organism>
<dbReference type="Proteomes" id="UP001228905">
    <property type="component" value="Unassembled WGS sequence"/>
</dbReference>
<protein>
    <submittedName>
        <fullName evidence="1">Uncharacterized protein</fullName>
    </submittedName>
</protein>
<dbReference type="InterPro" id="IPR046702">
    <property type="entry name" value="DUF6572"/>
</dbReference>
<proteinExistence type="predicted"/>
<reference evidence="1 2" key="1">
    <citation type="submission" date="2023-07" db="EMBL/GenBank/DDBJ databases">
        <title>Genomic Encyclopedia of Type Strains, Phase IV (KMG-IV): sequencing the most valuable type-strain genomes for metagenomic binning, comparative biology and taxonomic classification.</title>
        <authorList>
            <person name="Goeker M."/>
        </authorList>
    </citation>
    <scope>NUCLEOTIDE SEQUENCE [LARGE SCALE GENOMIC DNA]</scope>
    <source>
        <strain evidence="1 2">DSM 18695</strain>
    </source>
</reference>
<dbReference type="EMBL" id="JAUSVS010000001">
    <property type="protein sequence ID" value="MDQ0463095.1"/>
    <property type="molecule type" value="Genomic_DNA"/>
</dbReference>
<sequence length="121" mass="13063">MSIADAGTIDAMGIDEANGEVVLTIIDDLDWANEREHFLALERKINAYLGFIKSGGVVEKLPEALGRRVRIVAYQQAAPPANAVGVLEGLGRFLGDRDVAFSYGAEPEQPTGSRASWPYKS</sequence>
<comment type="caution">
    <text evidence="1">The sequence shown here is derived from an EMBL/GenBank/DDBJ whole genome shotgun (WGS) entry which is preliminary data.</text>
</comment>
<accession>A0ABU0INT9</accession>
<dbReference type="Pfam" id="PF20212">
    <property type="entry name" value="DUF6572"/>
    <property type="match status" value="1"/>
</dbReference>
<name>A0ABU0INT9_9CAUL</name>
<evidence type="ECO:0000313" key="2">
    <source>
        <dbReference type="Proteomes" id="UP001228905"/>
    </source>
</evidence>
<keyword evidence="2" id="KW-1185">Reference proteome</keyword>
<gene>
    <name evidence="1" type="ORF">QO010_000843</name>
</gene>